<organism evidence="6 7">
    <name type="scientific">Brevibacterium samyangense</name>
    <dbReference type="NCBI Taxonomy" id="366888"/>
    <lineage>
        <taxon>Bacteria</taxon>
        <taxon>Bacillati</taxon>
        <taxon>Actinomycetota</taxon>
        <taxon>Actinomycetes</taxon>
        <taxon>Micrococcales</taxon>
        <taxon>Brevibacteriaceae</taxon>
        <taxon>Brevibacterium</taxon>
    </lineage>
</organism>
<dbReference type="InterPro" id="IPR036390">
    <property type="entry name" value="WH_DNA-bd_sf"/>
</dbReference>
<evidence type="ECO:0000256" key="3">
    <source>
        <dbReference type="ARBA" id="ARBA00023163"/>
    </source>
</evidence>
<dbReference type="Pfam" id="PF00392">
    <property type="entry name" value="GntR"/>
    <property type="match status" value="1"/>
</dbReference>
<gene>
    <name evidence="6" type="ORF">GCM10009755_00710</name>
</gene>
<dbReference type="SMART" id="SM00895">
    <property type="entry name" value="FCD"/>
    <property type="match status" value="1"/>
</dbReference>
<evidence type="ECO:0000259" key="5">
    <source>
        <dbReference type="PROSITE" id="PS50949"/>
    </source>
</evidence>
<dbReference type="CDD" id="cd07377">
    <property type="entry name" value="WHTH_GntR"/>
    <property type="match status" value="1"/>
</dbReference>
<feature type="region of interest" description="Disordered" evidence="4">
    <location>
        <begin position="1"/>
        <end position="21"/>
    </location>
</feature>
<accession>A0ABP5EIH9</accession>
<dbReference type="Proteomes" id="UP001500755">
    <property type="component" value="Unassembled WGS sequence"/>
</dbReference>
<keyword evidence="2" id="KW-0238">DNA-binding</keyword>
<dbReference type="Gene3D" id="1.10.10.10">
    <property type="entry name" value="Winged helix-like DNA-binding domain superfamily/Winged helix DNA-binding domain"/>
    <property type="match status" value="1"/>
</dbReference>
<dbReference type="PROSITE" id="PS50949">
    <property type="entry name" value="HTH_GNTR"/>
    <property type="match status" value="1"/>
</dbReference>
<evidence type="ECO:0000256" key="2">
    <source>
        <dbReference type="ARBA" id="ARBA00023125"/>
    </source>
</evidence>
<sequence length="260" mass="27457">MHEAVSGVEGPVVSVPDESRDGAAEPVVSLGDVARPGEGASATLVRLVRRDILAGRLPAGTKLAENGLARRYAVSRIPVRECLKALEAEGLVESKPYAGATVVEPPVDDAEDLFAVRIFLEGAMARRAALRAAAQSESGQPDPEWWGTRAVISRILDDGDALIASGEVEGLAELNSDFHDAIAELSGSVSLAGLLRQIAGKIRWLYALNLVNRGIGAWGEHRDIIAAIDAGQADRAASLVEAHVGKSRDSYFEHVGRVGE</sequence>
<dbReference type="EMBL" id="BAAANO010000002">
    <property type="protein sequence ID" value="GAA1997502.1"/>
    <property type="molecule type" value="Genomic_DNA"/>
</dbReference>
<dbReference type="SMART" id="SM00345">
    <property type="entry name" value="HTH_GNTR"/>
    <property type="match status" value="1"/>
</dbReference>
<reference evidence="7" key="1">
    <citation type="journal article" date="2019" name="Int. J. Syst. Evol. Microbiol.">
        <title>The Global Catalogue of Microorganisms (GCM) 10K type strain sequencing project: providing services to taxonomists for standard genome sequencing and annotation.</title>
        <authorList>
            <consortium name="The Broad Institute Genomics Platform"/>
            <consortium name="The Broad Institute Genome Sequencing Center for Infectious Disease"/>
            <person name="Wu L."/>
            <person name="Ma J."/>
        </authorList>
    </citation>
    <scope>NUCLEOTIDE SEQUENCE [LARGE SCALE GENOMIC DNA]</scope>
    <source>
        <strain evidence="7">JCM 14546</strain>
    </source>
</reference>
<dbReference type="InterPro" id="IPR000524">
    <property type="entry name" value="Tscrpt_reg_HTH_GntR"/>
</dbReference>
<proteinExistence type="predicted"/>
<feature type="compositionally biased region" description="Low complexity" evidence="4">
    <location>
        <begin position="1"/>
        <end position="16"/>
    </location>
</feature>
<dbReference type="InterPro" id="IPR008920">
    <property type="entry name" value="TF_FadR/GntR_C"/>
</dbReference>
<dbReference type="Pfam" id="PF07729">
    <property type="entry name" value="FCD"/>
    <property type="match status" value="1"/>
</dbReference>
<dbReference type="InterPro" id="IPR036388">
    <property type="entry name" value="WH-like_DNA-bd_sf"/>
</dbReference>
<dbReference type="Gene3D" id="1.20.120.530">
    <property type="entry name" value="GntR ligand-binding domain-like"/>
    <property type="match status" value="1"/>
</dbReference>
<protein>
    <submittedName>
        <fullName evidence="6">GntR family transcriptional regulator</fullName>
    </submittedName>
</protein>
<keyword evidence="1" id="KW-0805">Transcription regulation</keyword>
<keyword evidence="3" id="KW-0804">Transcription</keyword>
<name>A0ABP5EIH9_9MICO</name>
<dbReference type="PANTHER" id="PTHR43537:SF24">
    <property type="entry name" value="GLUCONATE OPERON TRANSCRIPTIONAL REPRESSOR"/>
    <property type="match status" value="1"/>
</dbReference>
<evidence type="ECO:0000313" key="7">
    <source>
        <dbReference type="Proteomes" id="UP001500755"/>
    </source>
</evidence>
<evidence type="ECO:0000256" key="1">
    <source>
        <dbReference type="ARBA" id="ARBA00023015"/>
    </source>
</evidence>
<evidence type="ECO:0000313" key="6">
    <source>
        <dbReference type="EMBL" id="GAA1997502.1"/>
    </source>
</evidence>
<keyword evidence="7" id="KW-1185">Reference proteome</keyword>
<dbReference type="PANTHER" id="PTHR43537">
    <property type="entry name" value="TRANSCRIPTIONAL REGULATOR, GNTR FAMILY"/>
    <property type="match status" value="1"/>
</dbReference>
<dbReference type="InterPro" id="IPR011711">
    <property type="entry name" value="GntR_C"/>
</dbReference>
<comment type="caution">
    <text evidence="6">The sequence shown here is derived from an EMBL/GenBank/DDBJ whole genome shotgun (WGS) entry which is preliminary data.</text>
</comment>
<evidence type="ECO:0000256" key="4">
    <source>
        <dbReference type="SAM" id="MobiDB-lite"/>
    </source>
</evidence>
<dbReference type="SUPFAM" id="SSF48008">
    <property type="entry name" value="GntR ligand-binding domain-like"/>
    <property type="match status" value="1"/>
</dbReference>
<feature type="domain" description="HTH gntR-type" evidence="5">
    <location>
        <begin position="38"/>
        <end position="105"/>
    </location>
</feature>
<dbReference type="PRINTS" id="PR00035">
    <property type="entry name" value="HTHGNTR"/>
</dbReference>
<dbReference type="SUPFAM" id="SSF46785">
    <property type="entry name" value="Winged helix' DNA-binding domain"/>
    <property type="match status" value="1"/>
</dbReference>